<dbReference type="Proteomes" id="UP001302602">
    <property type="component" value="Unassembled WGS sequence"/>
</dbReference>
<dbReference type="RefSeq" id="XP_062648070.1">
    <property type="nucleotide sequence ID" value="XM_062787129.1"/>
</dbReference>
<feature type="compositionally biased region" description="Basic and acidic residues" evidence="2">
    <location>
        <begin position="540"/>
        <end position="557"/>
    </location>
</feature>
<feature type="region of interest" description="Disordered" evidence="2">
    <location>
        <begin position="491"/>
        <end position="599"/>
    </location>
</feature>
<dbReference type="GeneID" id="87823899"/>
<feature type="compositionally biased region" description="Pro residues" evidence="2">
    <location>
        <begin position="718"/>
        <end position="735"/>
    </location>
</feature>
<keyword evidence="1" id="KW-0694">RNA-binding</keyword>
<dbReference type="InterPro" id="IPR052600">
    <property type="entry name" value="Nuc_rcpt_coact/corep"/>
</dbReference>
<feature type="compositionally biased region" description="Basic and acidic residues" evidence="2">
    <location>
        <begin position="491"/>
        <end position="509"/>
    </location>
</feature>
<proteinExistence type="predicted"/>
<evidence type="ECO:0000256" key="2">
    <source>
        <dbReference type="SAM" id="MobiDB-lite"/>
    </source>
</evidence>
<sequence length="897" mass="94597">MPEPSPEIVAAASLSPLSPIPVSIQKNAIQTTVVPNLQDQAATADEAALHSAVPPSPSAPHHQFTMDVKAEASDISDTIVVAGDDYSDASHDESDESIDYGEGENGQEQENVEPDAANDDYAQTFDSPAAHEDQSEAEEAQPDVSMASESMNSPSAPDPAAVPSDRSSSPTPPPALPPTDGSVPAPATSSSSEQANGSEHPSETPSAAHETSPSSAAPATDSAADLPEKQNPSASNPEAAPAAAVPAAPTPTNEDDAAVDIQKLVDDITSRAAATASPSDAPPAQATPVTTQAAPAPLSVSHPPSLPPKPSLPNLPVSLPAIPPAHYSFQSRGSNGAGPAVPMTIASSGAHGPYNPNEGISSLPAAPPGPFGGPSHAHHLPRTGDSFPGAYPGSSIKQLWEQFQADEKRYTSEAKWERFPEGSRIFIGNLSSERVSKREVFDVFHRFGRLAQISLKSAYGFVQYHTVAEGQAAMQGAQGIELGGRRIHLEISRVQKKKDERDRSPDRRGPRGPYGTERYDTGERGWRRDDYRSGRSPSPRRNDSRASHYPRDRDFGTHGRRRSRSPPRFGRHGDDSYRRRSPSPHRRAPSDGDRFDLPRRFGSEVPDVQILLLQEVSRDFVGWVQGAFHNKGLKTDVMYLNPRFPRETVLQRQVVEGVHAIVDLDYAAQTKGKIPIQVFNRSGGSSVRFELYQDIDPPIAAELVMREKSQAGALHVQPPAPSYAPPAAYGPPPHHQPAGYNPYPYPQHPVPPLAQQTQPPAAASAPPDLASMVGNLDNSALQALLASLQTPQAQQASAAAGAGPQQTSYPGVILAPASVQSSAAPQQIDMNALLGNLRSAAAAAQPVSAYGAVAPAASGAAYLPGGVNGYGGVGGTGVVDPAQQVQTIMDQLKRAAH</sequence>
<feature type="region of interest" description="Disordered" evidence="2">
    <location>
        <begin position="711"/>
        <end position="770"/>
    </location>
</feature>
<feature type="compositionally biased region" description="Pro residues" evidence="2">
    <location>
        <begin position="743"/>
        <end position="752"/>
    </location>
</feature>
<name>A0AAN6Z4W3_9PEZI</name>
<feature type="region of interest" description="Disordered" evidence="2">
    <location>
        <begin position="330"/>
        <end position="388"/>
    </location>
</feature>
<dbReference type="PANTHER" id="PTHR23295">
    <property type="entry name" value="NUCLEAR RECEPTOR COACTIVATOR 5-RELATED"/>
    <property type="match status" value="1"/>
</dbReference>
<evidence type="ECO:0000313" key="5">
    <source>
        <dbReference type="Proteomes" id="UP001302602"/>
    </source>
</evidence>
<dbReference type="SMART" id="SM00360">
    <property type="entry name" value="RRM"/>
    <property type="match status" value="1"/>
</dbReference>
<dbReference type="PROSITE" id="PS50102">
    <property type="entry name" value="RRM"/>
    <property type="match status" value="1"/>
</dbReference>
<organism evidence="4 5">
    <name type="scientific">Parathielavia appendiculata</name>
    <dbReference type="NCBI Taxonomy" id="2587402"/>
    <lineage>
        <taxon>Eukaryota</taxon>
        <taxon>Fungi</taxon>
        <taxon>Dikarya</taxon>
        <taxon>Ascomycota</taxon>
        <taxon>Pezizomycotina</taxon>
        <taxon>Sordariomycetes</taxon>
        <taxon>Sordariomycetidae</taxon>
        <taxon>Sordariales</taxon>
        <taxon>Chaetomiaceae</taxon>
        <taxon>Parathielavia</taxon>
    </lineage>
</organism>
<dbReference type="InterPro" id="IPR000504">
    <property type="entry name" value="RRM_dom"/>
</dbReference>
<dbReference type="GO" id="GO:0003723">
    <property type="term" value="F:RNA binding"/>
    <property type="evidence" value="ECO:0007669"/>
    <property type="project" value="UniProtKB-UniRule"/>
</dbReference>
<feature type="compositionally biased region" description="Low complexity" evidence="2">
    <location>
        <begin position="204"/>
        <end position="224"/>
    </location>
</feature>
<keyword evidence="5" id="KW-1185">Reference proteome</keyword>
<feature type="compositionally biased region" description="Polar residues" evidence="2">
    <location>
        <begin position="187"/>
        <end position="199"/>
    </location>
</feature>
<feature type="compositionally biased region" description="Low complexity" evidence="2">
    <location>
        <begin position="270"/>
        <end position="303"/>
    </location>
</feature>
<feature type="compositionally biased region" description="Low complexity" evidence="2">
    <location>
        <begin position="153"/>
        <end position="169"/>
    </location>
</feature>
<dbReference type="InterPro" id="IPR035979">
    <property type="entry name" value="RBD_domain_sf"/>
</dbReference>
<feature type="compositionally biased region" description="Basic and acidic residues" evidence="2">
    <location>
        <begin position="588"/>
        <end position="599"/>
    </location>
</feature>
<reference evidence="4" key="1">
    <citation type="journal article" date="2023" name="Mol. Phylogenet. Evol.">
        <title>Genome-scale phylogeny and comparative genomics of the fungal order Sordariales.</title>
        <authorList>
            <person name="Hensen N."/>
            <person name="Bonometti L."/>
            <person name="Westerberg I."/>
            <person name="Brannstrom I.O."/>
            <person name="Guillou S."/>
            <person name="Cros-Aarteil S."/>
            <person name="Calhoun S."/>
            <person name="Haridas S."/>
            <person name="Kuo A."/>
            <person name="Mondo S."/>
            <person name="Pangilinan J."/>
            <person name="Riley R."/>
            <person name="LaButti K."/>
            <person name="Andreopoulos B."/>
            <person name="Lipzen A."/>
            <person name="Chen C."/>
            <person name="Yan M."/>
            <person name="Daum C."/>
            <person name="Ng V."/>
            <person name="Clum A."/>
            <person name="Steindorff A."/>
            <person name="Ohm R.A."/>
            <person name="Martin F."/>
            <person name="Silar P."/>
            <person name="Natvig D.O."/>
            <person name="Lalanne C."/>
            <person name="Gautier V."/>
            <person name="Ament-Velasquez S.L."/>
            <person name="Kruys A."/>
            <person name="Hutchinson M.I."/>
            <person name="Powell A.J."/>
            <person name="Barry K."/>
            <person name="Miller A.N."/>
            <person name="Grigoriev I.V."/>
            <person name="Debuchy R."/>
            <person name="Gladieux P."/>
            <person name="Hiltunen Thoren M."/>
            <person name="Johannesson H."/>
        </authorList>
    </citation>
    <scope>NUCLEOTIDE SEQUENCE</scope>
    <source>
        <strain evidence="4">CBS 731.68</strain>
    </source>
</reference>
<comment type="caution">
    <text evidence="4">The sequence shown here is derived from an EMBL/GenBank/DDBJ whole genome shotgun (WGS) entry which is preliminary data.</text>
</comment>
<feature type="compositionally biased region" description="Acidic residues" evidence="2">
    <location>
        <begin position="93"/>
        <end position="118"/>
    </location>
</feature>
<feature type="region of interest" description="Disordered" evidence="2">
    <location>
        <begin position="41"/>
        <end position="313"/>
    </location>
</feature>
<evidence type="ECO:0000313" key="4">
    <source>
        <dbReference type="EMBL" id="KAK4124299.1"/>
    </source>
</evidence>
<feature type="compositionally biased region" description="Basic and acidic residues" evidence="2">
    <location>
        <begin position="517"/>
        <end position="533"/>
    </location>
</feature>
<evidence type="ECO:0000256" key="1">
    <source>
        <dbReference type="PROSITE-ProRule" id="PRU00176"/>
    </source>
</evidence>
<dbReference type="EMBL" id="MU853227">
    <property type="protein sequence ID" value="KAK4124299.1"/>
    <property type="molecule type" value="Genomic_DNA"/>
</dbReference>
<reference evidence="4" key="2">
    <citation type="submission" date="2023-05" db="EMBL/GenBank/DDBJ databases">
        <authorList>
            <consortium name="Lawrence Berkeley National Laboratory"/>
            <person name="Steindorff A."/>
            <person name="Hensen N."/>
            <person name="Bonometti L."/>
            <person name="Westerberg I."/>
            <person name="Brannstrom I.O."/>
            <person name="Guillou S."/>
            <person name="Cros-Aarteil S."/>
            <person name="Calhoun S."/>
            <person name="Haridas S."/>
            <person name="Kuo A."/>
            <person name="Mondo S."/>
            <person name="Pangilinan J."/>
            <person name="Riley R."/>
            <person name="Labutti K."/>
            <person name="Andreopoulos B."/>
            <person name="Lipzen A."/>
            <person name="Chen C."/>
            <person name="Yanf M."/>
            <person name="Daum C."/>
            <person name="Ng V."/>
            <person name="Clum A."/>
            <person name="Ohm R."/>
            <person name="Martin F."/>
            <person name="Silar P."/>
            <person name="Natvig D."/>
            <person name="Lalanne C."/>
            <person name="Gautier V."/>
            <person name="Ament-Velasquez S.L."/>
            <person name="Kruys A."/>
            <person name="Hutchinson M.I."/>
            <person name="Powell A.J."/>
            <person name="Barry K."/>
            <person name="Miller A.N."/>
            <person name="Grigoriev I.V."/>
            <person name="Debuchy R."/>
            <person name="Gladieux P."/>
            <person name="Thoren M.H."/>
            <person name="Johannesson H."/>
        </authorList>
    </citation>
    <scope>NUCLEOTIDE SEQUENCE</scope>
    <source>
        <strain evidence="4">CBS 731.68</strain>
    </source>
</reference>
<dbReference type="Pfam" id="PF00076">
    <property type="entry name" value="RRM_1"/>
    <property type="match status" value="1"/>
</dbReference>
<feature type="domain" description="RRM" evidence="3">
    <location>
        <begin position="423"/>
        <end position="494"/>
    </location>
</feature>
<dbReference type="Gene3D" id="3.30.70.330">
    <property type="match status" value="1"/>
</dbReference>
<dbReference type="SUPFAM" id="SSF54928">
    <property type="entry name" value="RNA-binding domain, RBD"/>
    <property type="match status" value="1"/>
</dbReference>
<feature type="compositionally biased region" description="Low complexity" evidence="2">
    <location>
        <begin position="753"/>
        <end position="770"/>
    </location>
</feature>
<feature type="compositionally biased region" description="Pro residues" evidence="2">
    <location>
        <begin position="304"/>
        <end position="313"/>
    </location>
</feature>
<evidence type="ECO:0000259" key="3">
    <source>
        <dbReference type="PROSITE" id="PS50102"/>
    </source>
</evidence>
<gene>
    <name evidence="4" type="ORF">N657DRAFT_387402</name>
</gene>
<feature type="compositionally biased region" description="Low complexity" evidence="2">
    <location>
        <begin position="232"/>
        <end position="252"/>
    </location>
</feature>
<protein>
    <recommendedName>
        <fullName evidence="3">RRM domain-containing protein</fullName>
    </recommendedName>
</protein>
<dbReference type="PANTHER" id="PTHR23295:SF6">
    <property type="entry name" value="NEOSIN, ISOFORM A"/>
    <property type="match status" value="1"/>
</dbReference>
<dbReference type="AlphaFoldDB" id="A0AAN6Z4W3"/>
<dbReference type="InterPro" id="IPR012677">
    <property type="entry name" value="Nucleotide-bd_a/b_plait_sf"/>
</dbReference>
<accession>A0AAN6Z4W3</accession>